<sequence length="161" mass="17601">METRGFLFFWSVLTVFVAALSLGPSFAHVLESLPRLTKWSPALWREATVFNGQFLLFAVIGGPLDIAAILCPALLAWMLRGQATAFRFVLVATLLYAAALALWFGLVKPANDILATWTPGPIPENFEAVRLRWETGHMAVTVAKALGFISLCFGLLGVRHG</sequence>
<keyword evidence="1" id="KW-0472">Membrane</keyword>
<keyword evidence="1" id="KW-0812">Transmembrane</keyword>
<organism evidence="2 3">
    <name type="scientific">Mesorhizobium plurifarium</name>
    <dbReference type="NCBI Taxonomy" id="69974"/>
    <lineage>
        <taxon>Bacteria</taxon>
        <taxon>Pseudomonadati</taxon>
        <taxon>Pseudomonadota</taxon>
        <taxon>Alphaproteobacteria</taxon>
        <taxon>Hyphomicrobiales</taxon>
        <taxon>Phyllobacteriaceae</taxon>
        <taxon>Mesorhizobium</taxon>
    </lineage>
</organism>
<dbReference type="STRING" id="69974.MPLDJ20_60716"/>
<evidence type="ECO:0000313" key="3">
    <source>
        <dbReference type="Proteomes" id="UP000045285"/>
    </source>
</evidence>
<keyword evidence="1" id="KW-1133">Transmembrane helix</keyword>
<dbReference type="AlphaFoldDB" id="A0A090FA61"/>
<dbReference type="EMBL" id="CCMZ01000013">
    <property type="protein sequence ID" value="CDX16035.1"/>
    <property type="molecule type" value="Genomic_DNA"/>
</dbReference>
<keyword evidence="3" id="KW-1185">Reference proteome</keyword>
<feature type="transmembrane region" description="Helical" evidence="1">
    <location>
        <begin position="86"/>
        <end position="106"/>
    </location>
</feature>
<name>A0A090FA61_MESPL</name>
<reference evidence="3" key="1">
    <citation type="submission" date="2014-08" db="EMBL/GenBank/DDBJ databases">
        <authorList>
            <person name="Moulin L."/>
        </authorList>
    </citation>
    <scope>NUCLEOTIDE SEQUENCE [LARGE SCALE GENOMIC DNA]</scope>
</reference>
<dbReference type="Proteomes" id="UP000045285">
    <property type="component" value="Unassembled WGS sequence"/>
</dbReference>
<gene>
    <name evidence="2" type="ORF">MPL3356_200024</name>
</gene>
<feature type="transmembrane region" description="Helical" evidence="1">
    <location>
        <begin position="54"/>
        <end position="79"/>
    </location>
</feature>
<evidence type="ECO:0008006" key="4">
    <source>
        <dbReference type="Google" id="ProtNLM"/>
    </source>
</evidence>
<evidence type="ECO:0000256" key="1">
    <source>
        <dbReference type="SAM" id="Phobius"/>
    </source>
</evidence>
<accession>A0A090FA61</accession>
<evidence type="ECO:0000313" key="2">
    <source>
        <dbReference type="EMBL" id="CDX16035.1"/>
    </source>
</evidence>
<protein>
    <recommendedName>
        <fullName evidence="4">DUF1772 domain-containing protein</fullName>
    </recommendedName>
</protein>
<feature type="transmembrane region" description="Helical" evidence="1">
    <location>
        <begin position="138"/>
        <end position="158"/>
    </location>
</feature>
<proteinExistence type="predicted"/>